<reference evidence="1 2" key="1">
    <citation type="journal article" date="2022" name="Hortic Res">
        <title>A haplotype resolved chromosomal level avocado genome allows analysis of novel avocado genes.</title>
        <authorList>
            <person name="Nath O."/>
            <person name="Fletcher S.J."/>
            <person name="Hayward A."/>
            <person name="Shaw L.M."/>
            <person name="Masouleh A.K."/>
            <person name="Furtado A."/>
            <person name="Henry R.J."/>
            <person name="Mitter N."/>
        </authorList>
    </citation>
    <scope>NUCLEOTIDE SEQUENCE [LARGE SCALE GENOMIC DNA]</scope>
    <source>
        <strain evidence="2">cv. Hass</strain>
    </source>
</reference>
<evidence type="ECO:0000313" key="2">
    <source>
        <dbReference type="Proteomes" id="UP001234297"/>
    </source>
</evidence>
<keyword evidence="2" id="KW-1185">Reference proteome</keyword>
<dbReference type="Proteomes" id="UP001234297">
    <property type="component" value="Chromosome 5"/>
</dbReference>
<name>A0ACC2LZQ2_PERAE</name>
<accession>A0ACC2LZQ2</accession>
<organism evidence="1 2">
    <name type="scientific">Persea americana</name>
    <name type="common">Avocado</name>
    <dbReference type="NCBI Taxonomy" id="3435"/>
    <lineage>
        <taxon>Eukaryota</taxon>
        <taxon>Viridiplantae</taxon>
        <taxon>Streptophyta</taxon>
        <taxon>Embryophyta</taxon>
        <taxon>Tracheophyta</taxon>
        <taxon>Spermatophyta</taxon>
        <taxon>Magnoliopsida</taxon>
        <taxon>Magnoliidae</taxon>
        <taxon>Laurales</taxon>
        <taxon>Lauraceae</taxon>
        <taxon>Persea</taxon>
    </lineage>
</organism>
<protein>
    <submittedName>
        <fullName evidence="1">Uncharacterized protein</fullName>
    </submittedName>
</protein>
<comment type="caution">
    <text evidence="1">The sequence shown here is derived from an EMBL/GenBank/DDBJ whole genome shotgun (WGS) entry which is preliminary data.</text>
</comment>
<dbReference type="EMBL" id="CM056813">
    <property type="protein sequence ID" value="KAJ8638981.1"/>
    <property type="molecule type" value="Genomic_DNA"/>
</dbReference>
<sequence>MISLRHVEFDGEYPISEGFEDYPAPKGIGELTCPRTWPTFVVSEESGAGIEELKSLNQLSGHIHIKGLHNIRNGACAREASLKAKQYLSALELSWSHVDRVADIEENSEKVIQNLEPHPNLKKLIVNRVGWDAIELPTSPSSLMELLEVSVMPNLERWSPQEADGDEAPREAYDGRVVFPRLMKLKLKQCPRIVHFPHLLPSLKILSGFQRSDLLLSLPDGGLQHHQQQSPPLNPLEMLRNLTFLRIDGCPKHAESLTSLAWLMIWNCPGISSLPESMGDLTSLTMLWISDCPGLSSLPESMGDLTSLKILGISKCPEITTLPDGLQRLTDLQHLLISGCPILKTRLRCNEGQDWHKVAHVPYIKIDYQDLRDSLSSVGHPSLMDSLKMGCNMFNTKKLLLPSCCSSSPSSCSTSRPT</sequence>
<proteinExistence type="predicted"/>
<gene>
    <name evidence="1" type="ORF">MRB53_015675</name>
</gene>
<evidence type="ECO:0000313" key="1">
    <source>
        <dbReference type="EMBL" id="KAJ8638981.1"/>
    </source>
</evidence>